<evidence type="ECO:0000313" key="3">
    <source>
        <dbReference type="Proteomes" id="UP000662873"/>
    </source>
</evidence>
<dbReference type="Proteomes" id="UP000662873">
    <property type="component" value="Chromosome"/>
</dbReference>
<reference evidence="2" key="1">
    <citation type="journal article" name="DNA Res.">
        <title>The physiological potential of anammox bacteria as revealed by their core genome structure.</title>
        <authorList>
            <person name="Okubo T."/>
            <person name="Toyoda A."/>
            <person name="Fukuhara K."/>
            <person name="Uchiyama I."/>
            <person name="Harigaya Y."/>
            <person name="Kuroiwa M."/>
            <person name="Suzuki T."/>
            <person name="Murakami Y."/>
            <person name="Suwa Y."/>
            <person name="Takami H."/>
        </authorList>
    </citation>
    <scope>NUCLEOTIDE SEQUENCE</scope>
    <source>
        <strain evidence="2">317325-2</strain>
    </source>
</reference>
<feature type="chain" id="PRO_5035248511" description="PEP-CTERM protein-sorting domain-containing protein" evidence="1">
    <location>
        <begin position="24"/>
        <end position="273"/>
    </location>
</feature>
<gene>
    <name evidence="2" type="ORF">NPRO_03590</name>
</gene>
<protein>
    <recommendedName>
        <fullName evidence="4">PEP-CTERM protein-sorting domain-containing protein</fullName>
    </recommendedName>
</protein>
<dbReference type="NCBIfam" id="TIGR02595">
    <property type="entry name" value="PEP_CTERM"/>
    <property type="match status" value="1"/>
</dbReference>
<accession>A0A809SD54</accession>
<feature type="signal peptide" evidence="1">
    <location>
        <begin position="1"/>
        <end position="23"/>
    </location>
</feature>
<evidence type="ECO:0000313" key="2">
    <source>
        <dbReference type="EMBL" id="BBO22764.1"/>
    </source>
</evidence>
<proteinExistence type="predicted"/>
<organism evidence="2 3">
    <name type="scientific">Candidatus Nitrosymbiomonas proteolyticus</name>
    <dbReference type="NCBI Taxonomy" id="2608984"/>
    <lineage>
        <taxon>Bacteria</taxon>
        <taxon>Bacillati</taxon>
        <taxon>Armatimonadota</taxon>
        <taxon>Armatimonadota incertae sedis</taxon>
        <taxon>Candidatus Nitrosymbiomonas</taxon>
    </lineage>
</organism>
<dbReference type="AlphaFoldDB" id="A0A809SD54"/>
<evidence type="ECO:0008006" key="4">
    <source>
        <dbReference type="Google" id="ProtNLM"/>
    </source>
</evidence>
<name>A0A809SD54_9BACT</name>
<dbReference type="EMBL" id="AP021858">
    <property type="protein sequence ID" value="BBO22764.1"/>
    <property type="molecule type" value="Genomic_DNA"/>
</dbReference>
<dbReference type="InterPro" id="IPR013424">
    <property type="entry name" value="Ice-binding_C"/>
</dbReference>
<evidence type="ECO:0000256" key="1">
    <source>
        <dbReference type="SAM" id="SignalP"/>
    </source>
</evidence>
<keyword evidence="1" id="KW-0732">Signal</keyword>
<dbReference type="KEGG" id="npy:NPRO_03590"/>
<sequence>MKAHFTSALILSGALVGSPALSALTPSFQVQGHVAGQLVADSSQTGGFNGAYTFSLSGMPASSVVLKAYLYGSAFAAQGSANATFAGTNFGAPTNTGSDGGFTWYRWDVTGFVTVNGVHAAQLNIVGQLYGAALGVIYNDPSLPLGDVAISDGGIELSEVFQLEQGQTIFNGFAANPGKLSVFTVGDDNSSSNERLDFNSATVGGPFDGNLGSAASLVHANVTTTGGAEVVDMYANGDHMAWQVAMLQSAVPEPASLIALAFGFGALARRKAR</sequence>